<keyword evidence="4" id="KW-1185">Reference proteome</keyword>
<proteinExistence type="predicted"/>
<sequence>MNHLKALSKHYIRRALNEVRYPQGKDQTLFINSWSLQHPLIFIEYEFKGVNYQNKIEFTDLTEDDFKSVDAATLNLLVAHIAIMMSNVFFKIDHINRIECRFAAFGPNWTEFHQYLLSRALGEFKFLQGLSLHHPLTVAGNAVCKTDTQLPPREFNEQCLVMNGGGKDSITSGELAKQAGLPFAWYTVGLNTVRKTVIETAASGDSLSITYKTDSKIGQNAKFSYTPIAGPAFISATALLHAYLKGYKYIVFSNERSADDPNLVVAGVEINHQYSKSLDFESHYRNFAQSVTQGGVHYFSLFRPIYELAIVKIFSQYPKYFDKFISCNIGISKNIWCKKCEKCAFILLCMGAYLDDDEIVRIFGEPLMQNQQIRKHVLRLCSNQTKAWECVGLQDECRLALRMYLDRRPTEEFSAAPYRRDLEKSCADISVPAARAEFLSVNTEGHYVPDRFMAVLKQACS</sequence>
<organism evidence="3 4">
    <name type="scientific">Rheinheimera tilapiae</name>
    <dbReference type="NCBI Taxonomy" id="875043"/>
    <lineage>
        <taxon>Bacteria</taxon>
        <taxon>Pseudomonadati</taxon>
        <taxon>Pseudomonadota</taxon>
        <taxon>Gammaproteobacteria</taxon>
        <taxon>Chromatiales</taxon>
        <taxon>Chromatiaceae</taxon>
        <taxon>Rheinheimera</taxon>
    </lineage>
</organism>
<protein>
    <recommendedName>
        <fullName evidence="5">UDP-N-acetyl-alpha-D-muramoyl-L-alanyl-L-glutamate epimerase</fullName>
    </recommendedName>
</protein>
<reference evidence="3 4" key="1">
    <citation type="submission" date="2024-09" db="EMBL/GenBank/DDBJ databases">
        <authorList>
            <person name="Sun Q."/>
            <person name="Mori K."/>
        </authorList>
    </citation>
    <scope>NUCLEOTIDE SEQUENCE [LARGE SCALE GENOMIC DNA]</scope>
    <source>
        <strain evidence="3 4">KCTC 23315</strain>
    </source>
</reference>
<feature type="domain" description="MurL N-terminal" evidence="2">
    <location>
        <begin position="42"/>
        <end position="301"/>
    </location>
</feature>
<evidence type="ECO:0008006" key="5">
    <source>
        <dbReference type="Google" id="ProtNLM"/>
    </source>
</evidence>
<dbReference type="InterPro" id="IPR058740">
    <property type="entry name" value="MurL_N"/>
</dbReference>
<dbReference type="Proteomes" id="UP001589813">
    <property type="component" value="Unassembled WGS sequence"/>
</dbReference>
<evidence type="ECO:0000313" key="3">
    <source>
        <dbReference type="EMBL" id="MFC0047025.1"/>
    </source>
</evidence>
<feature type="domain" description="MurL C-terminal" evidence="1">
    <location>
        <begin position="325"/>
        <end position="408"/>
    </location>
</feature>
<dbReference type="EMBL" id="JBHLXP010000001">
    <property type="protein sequence ID" value="MFC0047025.1"/>
    <property type="molecule type" value="Genomic_DNA"/>
</dbReference>
<dbReference type="InterPro" id="IPR058741">
    <property type="entry name" value="MurL_C"/>
</dbReference>
<evidence type="ECO:0000259" key="1">
    <source>
        <dbReference type="Pfam" id="PF26298"/>
    </source>
</evidence>
<dbReference type="Pfam" id="PF26298">
    <property type="entry name" value="MurL_epimerase_C"/>
    <property type="match status" value="1"/>
</dbReference>
<dbReference type="RefSeq" id="WP_377239864.1">
    <property type="nucleotide sequence ID" value="NZ_JBHLXP010000001.1"/>
</dbReference>
<evidence type="ECO:0000259" key="2">
    <source>
        <dbReference type="Pfam" id="PF26299"/>
    </source>
</evidence>
<comment type="caution">
    <text evidence="3">The sequence shown here is derived from an EMBL/GenBank/DDBJ whole genome shotgun (WGS) entry which is preliminary data.</text>
</comment>
<accession>A0ABV6B821</accession>
<dbReference type="Pfam" id="PF26299">
    <property type="entry name" value="MurL_N"/>
    <property type="match status" value="1"/>
</dbReference>
<name>A0ABV6B821_9GAMM</name>
<evidence type="ECO:0000313" key="4">
    <source>
        <dbReference type="Proteomes" id="UP001589813"/>
    </source>
</evidence>
<gene>
    <name evidence="3" type="ORF">ACFFJP_01820</name>
</gene>